<gene>
    <name evidence="1" type="ORF">H8923_05925</name>
</gene>
<comment type="caution">
    <text evidence="1">The sequence shown here is derived from an EMBL/GenBank/DDBJ whole genome shotgun (WGS) entry which is preliminary data.</text>
</comment>
<evidence type="ECO:0000313" key="1">
    <source>
        <dbReference type="EMBL" id="MBC5996294.1"/>
    </source>
</evidence>
<evidence type="ECO:0000313" key="2">
    <source>
        <dbReference type="Proteomes" id="UP000609849"/>
    </source>
</evidence>
<dbReference type="EMBL" id="JACRWE010000002">
    <property type="protein sequence ID" value="MBC5996294.1"/>
    <property type="molecule type" value="Genomic_DNA"/>
</dbReference>
<accession>A0ABR7JMZ3</accession>
<organism evidence="1 2">
    <name type="scientific">Romboutsia faecis</name>
    <dbReference type="NCBI Taxonomy" id="2764597"/>
    <lineage>
        <taxon>Bacteria</taxon>
        <taxon>Bacillati</taxon>
        <taxon>Bacillota</taxon>
        <taxon>Clostridia</taxon>
        <taxon>Peptostreptococcales</taxon>
        <taxon>Peptostreptococcaceae</taxon>
        <taxon>Romboutsia</taxon>
    </lineage>
</organism>
<keyword evidence="2" id="KW-1185">Reference proteome</keyword>
<reference evidence="1 2" key="1">
    <citation type="submission" date="2020-08" db="EMBL/GenBank/DDBJ databases">
        <authorList>
            <person name="Liu C."/>
            <person name="Sun Q."/>
        </authorList>
    </citation>
    <scope>NUCLEOTIDE SEQUENCE [LARGE SCALE GENOMIC DNA]</scope>
    <source>
        <strain evidence="1 2">NSJ-18</strain>
    </source>
</reference>
<proteinExistence type="predicted"/>
<dbReference type="Proteomes" id="UP000609849">
    <property type="component" value="Unassembled WGS sequence"/>
</dbReference>
<name>A0ABR7JMZ3_9FIRM</name>
<dbReference type="RefSeq" id="WP_153972071.1">
    <property type="nucleotide sequence ID" value="NZ_JACRWE010000002.1"/>
</dbReference>
<protein>
    <submittedName>
        <fullName evidence="1">Uncharacterized protein</fullName>
    </submittedName>
</protein>
<sequence>MKYSYNYNTELENILNEIYKHKIYNIAAKNNISVINETNLNNIINIFTSTHVYLGSDLDSFIINLMPTGDAGYFYRAEISKHFNHSYPRLFDYLGNPIKSESSNKFALKLWQSNAEEMFIEDIRSKFSKENFDNFVESNLLSMADDIASFINKLNKEKEIIIPILNKSELLSKVKSMILDNKLDSSWIELLIDIDELRNNMQQYAAEFDIYSEFDKLEDDLEECLNQFCKYTSEDLYDFLIKEKDFYFIENVGLVKR</sequence>